<evidence type="ECO:0000313" key="2">
    <source>
        <dbReference type="EMBL" id="KAK7835426.1"/>
    </source>
</evidence>
<dbReference type="Gene3D" id="1.10.510.10">
    <property type="entry name" value="Transferase(Phosphotransferase) domain 1"/>
    <property type="match status" value="1"/>
</dbReference>
<reference evidence="2 3" key="1">
    <citation type="journal article" date="2018" name="Sci. Data">
        <title>The draft genome sequence of cork oak.</title>
        <authorList>
            <person name="Ramos A.M."/>
            <person name="Usie A."/>
            <person name="Barbosa P."/>
            <person name="Barros P.M."/>
            <person name="Capote T."/>
            <person name="Chaves I."/>
            <person name="Simoes F."/>
            <person name="Abreu I."/>
            <person name="Carrasquinho I."/>
            <person name="Faro C."/>
            <person name="Guimaraes J.B."/>
            <person name="Mendonca D."/>
            <person name="Nobrega F."/>
            <person name="Rodrigues L."/>
            <person name="Saibo N.J.M."/>
            <person name="Varela M.C."/>
            <person name="Egas C."/>
            <person name="Matos J."/>
            <person name="Miguel C.M."/>
            <person name="Oliveira M.M."/>
            <person name="Ricardo C.P."/>
            <person name="Goncalves S."/>
        </authorList>
    </citation>
    <scope>NUCLEOTIDE SEQUENCE [LARGE SCALE GENOMIC DNA]</scope>
    <source>
        <strain evidence="3">cv. HL8</strain>
    </source>
</reference>
<organism evidence="2 3">
    <name type="scientific">Quercus suber</name>
    <name type="common">Cork oak</name>
    <dbReference type="NCBI Taxonomy" id="58331"/>
    <lineage>
        <taxon>Eukaryota</taxon>
        <taxon>Viridiplantae</taxon>
        <taxon>Streptophyta</taxon>
        <taxon>Embryophyta</taxon>
        <taxon>Tracheophyta</taxon>
        <taxon>Spermatophyta</taxon>
        <taxon>Magnoliopsida</taxon>
        <taxon>eudicotyledons</taxon>
        <taxon>Gunneridae</taxon>
        <taxon>Pentapetalae</taxon>
        <taxon>rosids</taxon>
        <taxon>fabids</taxon>
        <taxon>Fagales</taxon>
        <taxon>Fagaceae</taxon>
        <taxon>Quercus</taxon>
    </lineage>
</organism>
<dbReference type="EMBL" id="PKMF04000372">
    <property type="protein sequence ID" value="KAK7835426.1"/>
    <property type="molecule type" value="Genomic_DNA"/>
</dbReference>
<proteinExistence type="predicted"/>
<comment type="caution">
    <text evidence="2">The sequence shown here is derived from an EMBL/GenBank/DDBJ whole genome shotgun (WGS) entry which is preliminary data.</text>
</comment>
<sequence>MDVNVSKPEEIVLSTWVYNCFVARELDKIVGNEEVDKRTLENMVKVALWCIQDEPILRPSMKSVVLMLEGITDVAVPPCPTSAST</sequence>
<keyword evidence="1" id="KW-0732">Signal</keyword>
<dbReference type="AlphaFoldDB" id="A0AAW0K9Z6"/>
<dbReference type="InterPro" id="IPR051343">
    <property type="entry name" value="G-type_lectin_kinases/EP1-like"/>
</dbReference>
<gene>
    <name evidence="2" type="primary">RLK1_18</name>
    <name evidence="2" type="ORF">CFP56_023530</name>
</gene>
<dbReference type="PANTHER" id="PTHR47976">
    <property type="entry name" value="G-TYPE LECTIN S-RECEPTOR-LIKE SERINE/THREONINE-PROTEIN KINASE SD2-5"/>
    <property type="match status" value="1"/>
</dbReference>
<dbReference type="Proteomes" id="UP000237347">
    <property type="component" value="Unassembled WGS sequence"/>
</dbReference>
<evidence type="ECO:0000313" key="3">
    <source>
        <dbReference type="Proteomes" id="UP000237347"/>
    </source>
</evidence>
<name>A0AAW0K9Z6_QUESU</name>
<dbReference type="GO" id="GO:0016301">
    <property type="term" value="F:kinase activity"/>
    <property type="evidence" value="ECO:0007669"/>
    <property type="project" value="UniProtKB-KW"/>
</dbReference>
<keyword evidence="3" id="KW-1185">Reference proteome</keyword>
<dbReference type="PANTHER" id="PTHR47976:SF27">
    <property type="entry name" value="RECEPTOR-LIKE SERINE_THREONINE-PROTEIN KINASE"/>
    <property type="match status" value="1"/>
</dbReference>
<protein>
    <submittedName>
        <fullName evidence="2">G-type lectin s-receptor-like serine/threonine-protein kinase rlk1</fullName>
    </submittedName>
</protein>
<evidence type="ECO:0000256" key="1">
    <source>
        <dbReference type="ARBA" id="ARBA00022729"/>
    </source>
</evidence>
<accession>A0AAW0K9Z6</accession>